<dbReference type="Proteomes" id="UP000252100">
    <property type="component" value="Chromosome"/>
</dbReference>
<dbReference type="OrthoDB" id="2969687at2"/>
<keyword evidence="2" id="KW-1185">Reference proteome</keyword>
<dbReference type="RefSeq" id="WP_114370888.1">
    <property type="nucleotide sequence ID" value="NZ_CP031092.1"/>
</dbReference>
<sequence length="81" mass="9314">MAKKLEGTEAIKDVLNENEDMVIDIKGKKFLIHPIKKNEVQKEIENNTELQKMIERADQDIAAGNVFTTEEMLESIRRGEI</sequence>
<name>A0A345BW23_9BACI</name>
<reference evidence="1 2" key="1">
    <citation type="journal article" date="2018" name="J. Microbiol.">
        <title>Salicibibacter kimchii gen. nov., sp. nov., a moderately halophilic and alkalitolerant bacterium in the family Bacillaceae, isolated from kimchi.</title>
        <authorList>
            <person name="Jang J.Y."/>
            <person name="Oh Y.J."/>
            <person name="Lim S.K."/>
            <person name="Park H.K."/>
            <person name="Lee C."/>
            <person name="Kim J.Y."/>
            <person name="Lee M.A."/>
            <person name="Choi H.J."/>
        </authorList>
    </citation>
    <scope>NUCLEOTIDE SEQUENCE [LARGE SCALE GENOMIC DNA]</scope>
    <source>
        <strain evidence="1 2">NKC1-1</strain>
    </source>
</reference>
<evidence type="ECO:0000313" key="1">
    <source>
        <dbReference type="EMBL" id="AXF55154.1"/>
    </source>
</evidence>
<gene>
    <name evidence="1" type="ORF">DT065_03395</name>
</gene>
<dbReference type="EMBL" id="CP031092">
    <property type="protein sequence ID" value="AXF55154.1"/>
    <property type="molecule type" value="Genomic_DNA"/>
</dbReference>
<proteinExistence type="predicted"/>
<protein>
    <submittedName>
        <fullName evidence="1">Uncharacterized protein</fullName>
    </submittedName>
</protein>
<organism evidence="1 2">
    <name type="scientific">Salicibibacter kimchii</name>
    <dbReference type="NCBI Taxonomy" id="2099786"/>
    <lineage>
        <taxon>Bacteria</taxon>
        <taxon>Bacillati</taxon>
        <taxon>Bacillota</taxon>
        <taxon>Bacilli</taxon>
        <taxon>Bacillales</taxon>
        <taxon>Bacillaceae</taxon>
        <taxon>Salicibibacter</taxon>
    </lineage>
</organism>
<dbReference type="KEGG" id="rue:DT065_03395"/>
<dbReference type="AlphaFoldDB" id="A0A345BW23"/>
<accession>A0A345BW23</accession>
<evidence type="ECO:0000313" key="2">
    <source>
        <dbReference type="Proteomes" id="UP000252100"/>
    </source>
</evidence>